<reference evidence="4 6" key="1">
    <citation type="journal article" date="2012" name="Nat. Biotechnol.">
        <title>Reference genome sequence of the model plant Setaria.</title>
        <authorList>
            <person name="Bennetzen J.L."/>
            <person name="Schmutz J."/>
            <person name="Wang H."/>
            <person name="Percifield R."/>
            <person name="Hawkins J."/>
            <person name="Pontaroli A.C."/>
            <person name="Estep M."/>
            <person name="Feng L."/>
            <person name="Vaughn J.N."/>
            <person name="Grimwood J."/>
            <person name="Jenkins J."/>
            <person name="Barry K."/>
            <person name="Lindquist E."/>
            <person name="Hellsten U."/>
            <person name="Deshpande S."/>
            <person name="Wang X."/>
            <person name="Wu X."/>
            <person name="Mitros T."/>
            <person name="Triplett J."/>
            <person name="Yang X."/>
            <person name="Ye C.Y."/>
            <person name="Mauro-Herrera M."/>
            <person name="Wang L."/>
            <person name="Li P."/>
            <person name="Sharma M."/>
            <person name="Sharma R."/>
            <person name="Ronald P.C."/>
            <person name="Panaud O."/>
            <person name="Kellogg E.A."/>
            <person name="Brutnell T.P."/>
            <person name="Doust A.N."/>
            <person name="Tuskan G.A."/>
            <person name="Rokhsar D."/>
            <person name="Devos K.M."/>
        </authorList>
    </citation>
    <scope>NUCLEOTIDE SEQUENCE [LARGE SCALE GENOMIC DNA]</scope>
    <source>
        <strain evidence="6">cv. Yugu1</strain>
        <strain evidence="4">Yugu1</strain>
    </source>
</reference>
<evidence type="ECO:0000313" key="6">
    <source>
        <dbReference type="Proteomes" id="UP000004995"/>
    </source>
</evidence>
<dbReference type="GO" id="GO:0008270">
    <property type="term" value="F:zinc ion binding"/>
    <property type="evidence" value="ECO:0007669"/>
    <property type="project" value="UniProtKB-KW"/>
</dbReference>
<evidence type="ECO:0000256" key="1">
    <source>
        <dbReference type="PROSITE-ProRule" id="PRU00042"/>
    </source>
</evidence>
<dbReference type="EMBL" id="AGNK02001386">
    <property type="status" value="NOT_ANNOTATED_CDS"/>
    <property type="molecule type" value="Genomic_DNA"/>
</dbReference>
<keyword evidence="1" id="KW-0479">Metal-binding</keyword>
<sequence>MVEPGRSAAAREANKNKSSTSTGAAMKKKLMSKKPEKEKDGGSGGCRTTRKQSSHCREPESPSYRLALKSIFSCRNSQQQPDSGSRSSNKLGCSAPSICKLKDSDSSQSQRVAQRPAADETAGEPCKRRASVSGGSERRVKKPLSEVSSVSKQLQLQRGGSSLSSSSSSGGGSFRASMQLRRLSGCYECHMVVDPGSGSGSSSMRATTVCPCPDCGEIFVRQESLQLHQSIRHAVSELGADDTSRNIIEIIFQSSWLKKQSPVCKVERILKVHNTARTLARFEEYRDAVKAKAAAQQQQQPAAKTTKHPRCTADGNELLRFHCATLACELGLNGATHLCSSSGGGGCGACAIIRDGFKINSAGDGGGVRTMATSGRAHDAVAGAPLDQEEEERRCRAMLVCRVIAGRVKRPTQLGEEEEASSEEFDSVAASAGVYSNLEELQVFNPRAILPCFVVVYKAAY</sequence>
<evidence type="ECO:0000313" key="5">
    <source>
        <dbReference type="EnsemblPlants" id="KQL12647"/>
    </source>
</evidence>
<dbReference type="InterPro" id="IPR013087">
    <property type="entry name" value="Znf_C2H2_type"/>
</dbReference>
<reference evidence="5" key="3">
    <citation type="submission" date="2018-08" db="UniProtKB">
        <authorList>
            <consortium name="EnsemblPlants"/>
        </authorList>
    </citation>
    <scope>IDENTIFICATION</scope>
    <source>
        <strain evidence="5">Yugu1</strain>
    </source>
</reference>
<keyword evidence="1" id="KW-0862">Zinc</keyword>
<keyword evidence="1" id="KW-0863">Zinc-finger</keyword>
<dbReference type="Gramene" id="KQL12647">
    <property type="protein sequence ID" value="KQL12647"/>
    <property type="gene ID" value="SETIT_025079mg"/>
</dbReference>
<dbReference type="OrthoDB" id="9514740at2759"/>
<evidence type="ECO:0000256" key="2">
    <source>
        <dbReference type="SAM" id="MobiDB-lite"/>
    </source>
</evidence>
<dbReference type="eggNOG" id="ENOG502QQ00">
    <property type="taxonomic scope" value="Eukaryota"/>
</dbReference>
<dbReference type="HOGENOM" id="CLU_039572_3_1_1"/>
<evidence type="ECO:0000313" key="4">
    <source>
        <dbReference type="EMBL" id="RCV14757.1"/>
    </source>
</evidence>
<organism evidence="5 6">
    <name type="scientific">Setaria italica</name>
    <name type="common">Foxtail millet</name>
    <name type="synonym">Panicum italicum</name>
    <dbReference type="NCBI Taxonomy" id="4555"/>
    <lineage>
        <taxon>Eukaryota</taxon>
        <taxon>Viridiplantae</taxon>
        <taxon>Streptophyta</taxon>
        <taxon>Embryophyta</taxon>
        <taxon>Tracheophyta</taxon>
        <taxon>Spermatophyta</taxon>
        <taxon>Magnoliopsida</taxon>
        <taxon>Liliopsida</taxon>
        <taxon>Poales</taxon>
        <taxon>Poaceae</taxon>
        <taxon>PACMAD clade</taxon>
        <taxon>Panicoideae</taxon>
        <taxon>Panicodae</taxon>
        <taxon>Paniceae</taxon>
        <taxon>Cenchrinae</taxon>
        <taxon>Setaria</taxon>
    </lineage>
</organism>
<protein>
    <recommendedName>
        <fullName evidence="3">C2H2-type domain-containing protein</fullName>
    </recommendedName>
</protein>
<name>K3ZET1_SETIT</name>
<dbReference type="KEGG" id="sita:101760650"/>
<dbReference type="STRING" id="4555.K3ZET1"/>
<dbReference type="SUPFAM" id="SSF56399">
    <property type="entry name" value="ADP-ribosylation"/>
    <property type="match status" value="1"/>
</dbReference>
<dbReference type="OMA" id="PVCAIDR"/>
<dbReference type="GeneID" id="101760650"/>
<accession>K3ZET1</accession>
<dbReference type="Gene3D" id="3.90.228.10">
    <property type="match status" value="1"/>
</dbReference>
<dbReference type="PANTHER" id="PTHR31681:SF3">
    <property type="entry name" value="OS04G0690100 PROTEIN"/>
    <property type="match status" value="1"/>
</dbReference>
<dbReference type="AlphaFoldDB" id="K3ZET1"/>
<feature type="domain" description="C2H2-type" evidence="3">
    <location>
        <begin position="210"/>
        <end position="238"/>
    </location>
</feature>
<feature type="region of interest" description="Disordered" evidence="2">
    <location>
        <begin position="101"/>
        <end position="174"/>
    </location>
</feature>
<proteinExistence type="predicted"/>
<dbReference type="EnsemblPlants" id="KQL12647">
    <property type="protein sequence ID" value="KQL12647"/>
    <property type="gene ID" value="SETIT_025079mg"/>
</dbReference>
<feature type="compositionally biased region" description="Polar residues" evidence="2">
    <location>
        <begin position="146"/>
        <end position="158"/>
    </location>
</feature>
<dbReference type="EMBL" id="CM003530">
    <property type="protein sequence ID" value="RCV14757.1"/>
    <property type="molecule type" value="Genomic_DNA"/>
</dbReference>
<feature type="compositionally biased region" description="Low complexity" evidence="2">
    <location>
        <begin position="159"/>
        <end position="168"/>
    </location>
</feature>
<dbReference type="PANTHER" id="PTHR31681">
    <property type="entry name" value="C2H2-LIKE ZINC FINGER PROTEIN"/>
    <property type="match status" value="1"/>
</dbReference>
<dbReference type="Proteomes" id="UP000004995">
    <property type="component" value="Unassembled WGS sequence"/>
</dbReference>
<feature type="region of interest" description="Disordered" evidence="2">
    <location>
        <begin position="1"/>
        <end position="62"/>
    </location>
</feature>
<gene>
    <name evidence="5" type="primary">LOC101760650</name>
    <name evidence="4" type="ORF">SETIT_3G003800v2</name>
</gene>
<dbReference type="PROSITE" id="PS00028">
    <property type="entry name" value="ZINC_FINGER_C2H2_1"/>
    <property type="match status" value="1"/>
</dbReference>
<dbReference type="PROSITE" id="PS50157">
    <property type="entry name" value="ZINC_FINGER_C2H2_2"/>
    <property type="match status" value="1"/>
</dbReference>
<dbReference type="RefSeq" id="XP_004959963.1">
    <property type="nucleotide sequence ID" value="XM_004959906.4"/>
</dbReference>
<keyword evidence="6" id="KW-1185">Reference proteome</keyword>
<evidence type="ECO:0000259" key="3">
    <source>
        <dbReference type="PROSITE" id="PS50157"/>
    </source>
</evidence>
<reference evidence="4" key="2">
    <citation type="submission" date="2015-07" db="EMBL/GenBank/DDBJ databases">
        <authorList>
            <person name="Noorani M."/>
        </authorList>
    </citation>
    <scope>NUCLEOTIDE SEQUENCE</scope>
    <source>
        <strain evidence="4">Yugu1</strain>
    </source>
</reference>